<keyword evidence="1" id="KW-0732">Signal</keyword>
<comment type="caution">
    <text evidence="2">The sequence shown here is derived from an EMBL/GenBank/DDBJ whole genome shotgun (WGS) entry which is preliminary data.</text>
</comment>
<gene>
    <name evidence="2" type="ORF">EHQ64_11550</name>
</gene>
<evidence type="ECO:0000313" key="2">
    <source>
        <dbReference type="EMBL" id="TGL60469.1"/>
    </source>
</evidence>
<dbReference type="OrthoDB" id="321214at2"/>
<feature type="signal peptide" evidence="1">
    <location>
        <begin position="1"/>
        <end position="20"/>
    </location>
</feature>
<dbReference type="RefSeq" id="WP_135649642.1">
    <property type="nucleotide sequence ID" value="NZ_RQGF01000028.1"/>
</dbReference>
<organism evidence="2 3">
    <name type="scientific">Leptospira sarikeiensis</name>
    <dbReference type="NCBI Taxonomy" id="2484943"/>
    <lineage>
        <taxon>Bacteria</taxon>
        <taxon>Pseudomonadati</taxon>
        <taxon>Spirochaetota</taxon>
        <taxon>Spirochaetia</taxon>
        <taxon>Leptospirales</taxon>
        <taxon>Leptospiraceae</taxon>
        <taxon>Leptospira</taxon>
    </lineage>
</organism>
<name>A0A4R9K345_9LEPT</name>
<proteinExistence type="predicted"/>
<reference evidence="2" key="1">
    <citation type="journal article" date="2019" name="PLoS Negl. Trop. Dis.">
        <title>Revisiting the worldwide diversity of Leptospira species in the environment.</title>
        <authorList>
            <person name="Vincent A.T."/>
            <person name="Schiettekatte O."/>
            <person name="Bourhy P."/>
            <person name="Veyrier F.J."/>
            <person name="Picardeau M."/>
        </authorList>
    </citation>
    <scope>NUCLEOTIDE SEQUENCE [LARGE SCALE GENOMIC DNA]</scope>
    <source>
        <strain evidence="2">201702455</strain>
    </source>
</reference>
<evidence type="ECO:0000256" key="1">
    <source>
        <dbReference type="SAM" id="SignalP"/>
    </source>
</evidence>
<dbReference type="EMBL" id="RQGF01000028">
    <property type="protein sequence ID" value="TGL60469.1"/>
    <property type="molecule type" value="Genomic_DNA"/>
</dbReference>
<evidence type="ECO:0008006" key="4">
    <source>
        <dbReference type="Google" id="ProtNLM"/>
    </source>
</evidence>
<evidence type="ECO:0000313" key="3">
    <source>
        <dbReference type="Proteomes" id="UP000297762"/>
    </source>
</evidence>
<sequence>MKNLAFGILFLVGIPTFLGAEFVPPTQTPIYPAVDTGSNIGFSKNYSSFSFFGGTPISPPSGSFIDSEKDYDRALLDRILLGDIKRNIAGMPALSTYDRPMYRETGLYGIETEFGWTDYIGYGFTFQGQSVNAVRQNVQKQVHFLLNEDVTTLPKDRQVYFDVSSLAFLSAHFLPNKKFDPFIKLKAGISFPSGESVHARSRDDYNARNTEMTNGRGLVLGLGIGMNYHFNSKFFYTLEFYRQSTRIYSDQFTGRVLNTFYAQFGVGIRLAMGD</sequence>
<dbReference type="Proteomes" id="UP000297762">
    <property type="component" value="Unassembled WGS sequence"/>
</dbReference>
<dbReference type="Gene3D" id="2.40.160.20">
    <property type="match status" value="1"/>
</dbReference>
<feature type="chain" id="PRO_5020493801" description="Outer membrane protein beta-barrel domain-containing protein" evidence="1">
    <location>
        <begin position="21"/>
        <end position="274"/>
    </location>
</feature>
<protein>
    <recommendedName>
        <fullName evidence="4">Outer membrane protein beta-barrel domain-containing protein</fullName>
    </recommendedName>
</protein>
<dbReference type="AlphaFoldDB" id="A0A4R9K345"/>
<keyword evidence="3" id="KW-1185">Reference proteome</keyword>
<accession>A0A4R9K345</accession>